<evidence type="ECO:0000313" key="1">
    <source>
        <dbReference type="EMBL" id="SNR87860.1"/>
    </source>
</evidence>
<name>A0A238ZX13_9BACT</name>
<dbReference type="EMBL" id="FZOC01000003">
    <property type="protein sequence ID" value="SNR87860.1"/>
    <property type="molecule type" value="Genomic_DNA"/>
</dbReference>
<dbReference type="Proteomes" id="UP000198324">
    <property type="component" value="Unassembled WGS sequence"/>
</dbReference>
<sequence length="176" mass="18799">MEKREKLMLGVLAATMAVAGALHFSGPDTPDAPAGAVGQEQAAAPRPDEILAKLEKAKLAPPQAYRIALLTDAAALDPFYGGQDSLSQDEAEAGGGTEFVYSGYIKIGQKLLAVINGVEYAQGDELAEGGYRVQAIDKASVLLERTDGSSGRKFTRRVPLVEDDTDKIRIRVVKRR</sequence>
<reference evidence="1 2" key="1">
    <citation type="submission" date="2017-06" db="EMBL/GenBank/DDBJ databases">
        <authorList>
            <person name="Kim H.J."/>
            <person name="Triplett B.A."/>
        </authorList>
    </citation>
    <scope>NUCLEOTIDE SEQUENCE [LARGE SCALE GENOMIC DNA]</scope>
    <source>
        <strain evidence="1 2">DSM 13116</strain>
    </source>
</reference>
<organism evidence="1 2">
    <name type="scientific">Humidesulfovibrio mexicanus</name>
    <dbReference type="NCBI Taxonomy" id="147047"/>
    <lineage>
        <taxon>Bacteria</taxon>
        <taxon>Pseudomonadati</taxon>
        <taxon>Thermodesulfobacteriota</taxon>
        <taxon>Desulfovibrionia</taxon>
        <taxon>Desulfovibrionales</taxon>
        <taxon>Desulfovibrionaceae</taxon>
        <taxon>Humidesulfovibrio</taxon>
    </lineage>
</organism>
<gene>
    <name evidence="1" type="ORF">SAMN04488503_1676</name>
</gene>
<dbReference type="RefSeq" id="WP_089273658.1">
    <property type="nucleotide sequence ID" value="NZ_FZOC01000003.1"/>
</dbReference>
<dbReference type="OrthoDB" id="5460353at2"/>
<proteinExistence type="predicted"/>
<keyword evidence="2" id="KW-1185">Reference proteome</keyword>
<protein>
    <submittedName>
        <fullName evidence="1">Uncharacterized protein</fullName>
    </submittedName>
</protein>
<evidence type="ECO:0000313" key="2">
    <source>
        <dbReference type="Proteomes" id="UP000198324"/>
    </source>
</evidence>
<dbReference type="AlphaFoldDB" id="A0A238ZX13"/>
<accession>A0A238ZX13</accession>